<dbReference type="FunFam" id="3.30.60.20:FF:000006">
    <property type="entry name" value="Protein kinase C"/>
    <property type="match status" value="1"/>
</dbReference>
<dbReference type="GO" id="GO:0008270">
    <property type="term" value="F:zinc ion binding"/>
    <property type="evidence" value="ECO:0007669"/>
    <property type="project" value="UniProtKB-KW"/>
</dbReference>
<dbReference type="PROSITE" id="PS50081">
    <property type="entry name" value="ZF_DAG_PE_2"/>
    <property type="match status" value="1"/>
</dbReference>
<protein>
    <recommendedName>
        <fullName evidence="3">Phorbol-ester/DAG-type domain-containing protein</fullName>
    </recommendedName>
</protein>
<evidence type="ECO:0000313" key="5">
    <source>
        <dbReference type="Proteomes" id="UP000796761"/>
    </source>
</evidence>
<dbReference type="PANTHER" id="PTHR22968">
    <property type="entry name" value="PROTEIN KINASE C, MU"/>
    <property type="match status" value="1"/>
</dbReference>
<comment type="caution">
    <text evidence="4">The sequence shown here is derived from an EMBL/GenBank/DDBJ whole genome shotgun (WGS) entry which is preliminary data.</text>
</comment>
<dbReference type="Proteomes" id="UP000796761">
    <property type="component" value="Unassembled WGS sequence"/>
</dbReference>
<feature type="non-terminal residue" evidence="4">
    <location>
        <position position="180"/>
    </location>
</feature>
<dbReference type="EMBL" id="SWJQ01003222">
    <property type="protein sequence ID" value="TRZ05883.1"/>
    <property type="molecule type" value="Genomic_DNA"/>
</dbReference>
<dbReference type="GO" id="GO:0016020">
    <property type="term" value="C:membrane"/>
    <property type="evidence" value="ECO:0007669"/>
    <property type="project" value="UniProtKB-SubCell"/>
</dbReference>
<gene>
    <name evidence="4" type="ORF">HGM15179_021224</name>
</gene>
<dbReference type="InterPro" id="IPR002219">
    <property type="entry name" value="PKC_DAG/PE"/>
</dbReference>
<dbReference type="PROSITE" id="PS00479">
    <property type="entry name" value="ZF_DAG_PE_1"/>
    <property type="match status" value="1"/>
</dbReference>
<evidence type="ECO:0000256" key="2">
    <source>
        <dbReference type="ARBA" id="ARBA00022833"/>
    </source>
</evidence>
<feature type="domain" description="Phorbol-ester/DAG-type" evidence="3">
    <location>
        <begin position="120"/>
        <end position="170"/>
    </location>
</feature>
<dbReference type="SUPFAM" id="SSF57889">
    <property type="entry name" value="Cysteine-rich domain"/>
    <property type="match status" value="1"/>
</dbReference>
<organism evidence="4 5">
    <name type="scientific">Zosterops borbonicus</name>
    <dbReference type="NCBI Taxonomy" id="364589"/>
    <lineage>
        <taxon>Eukaryota</taxon>
        <taxon>Metazoa</taxon>
        <taxon>Chordata</taxon>
        <taxon>Craniata</taxon>
        <taxon>Vertebrata</taxon>
        <taxon>Euteleostomi</taxon>
        <taxon>Archelosauria</taxon>
        <taxon>Archosauria</taxon>
        <taxon>Dinosauria</taxon>
        <taxon>Saurischia</taxon>
        <taxon>Theropoda</taxon>
        <taxon>Coelurosauria</taxon>
        <taxon>Aves</taxon>
        <taxon>Neognathae</taxon>
        <taxon>Neoaves</taxon>
        <taxon>Telluraves</taxon>
        <taxon>Australaves</taxon>
        <taxon>Passeriformes</taxon>
        <taxon>Sylvioidea</taxon>
        <taxon>Zosteropidae</taxon>
        <taxon>Zosterops</taxon>
    </lineage>
</organism>
<accession>A0A8K1D5H0</accession>
<dbReference type="PANTHER" id="PTHR22968:SF14">
    <property type="entry name" value="PROTEIN KINASE C"/>
    <property type="match status" value="1"/>
</dbReference>
<dbReference type="OrthoDB" id="63267at2759"/>
<dbReference type="Gene3D" id="3.30.60.20">
    <property type="match status" value="1"/>
</dbReference>
<dbReference type="GO" id="GO:0004674">
    <property type="term" value="F:protein serine/threonine kinase activity"/>
    <property type="evidence" value="ECO:0007669"/>
    <property type="project" value="UniProtKB-KW"/>
</dbReference>
<keyword evidence="2" id="KW-0862">Zinc</keyword>
<name>A0A8K1D5H0_9PASS</name>
<feature type="non-terminal residue" evidence="4">
    <location>
        <position position="1"/>
    </location>
</feature>
<evidence type="ECO:0000259" key="3">
    <source>
        <dbReference type="PROSITE" id="PS50081"/>
    </source>
</evidence>
<dbReference type="CDD" id="cd20833">
    <property type="entry name" value="C1_cPKC_rpt1"/>
    <property type="match status" value="1"/>
</dbReference>
<reference evidence="4" key="1">
    <citation type="submission" date="2019-04" db="EMBL/GenBank/DDBJ databases">
        <title>Genome assembly of Zosterops borbonicus 15179.</title>
        <authorList>
            <person name="Leroy T."/>
            <person name="Anselmetti Y."/>
            <person name="Tilak M.-K."/>
            <person name="Nabholz B."/>
        </authorList>
    </citation>
    <scope>NUCLEOTIDE SEQUENCE</scope>
    <source>
        <strain evidence="4">HGM_15179</strain>
        <tissue evidence="4">Muscle</tissue>
    </source>
</reference>
<dbReference type="GO" id="GO:0035556">
    <property type="term" value="P:intracellular signal transduction"/>
    <property type="evidence" value="ECO:0007669"/>
    <property type="project" value="TreeGrafter"/>
</dbReference>
<evidence type="ECO:0000256" key="1">
    <source>
        <dbReference type="ARBA" id="ARBA00022723"/>
    </source>
</evidence>
<evidence type="ECO:0000313" key="4">
    <source>
        <dbReference type="EMBL" id="TRZ05883.1"/>
    </source>
</evidence>
<dbReference type="InterPro" id="IPR046349">
    <property type="entry name" value="C1-like_sf"/>
</dbReference>
<sequence length="180" mass="19448">VHLTSLLSPQVSISPANVHPGVHLSIHGFGRARVVSGRRSGRSVQVSIQVSVCPSRCPSHLSPFSTGVHLSGQCPPRCPSMALADPEQRSVAGGVAGVSGRPLFCRRGALRHKVVHEVKSHRFTARFFKQPTFCSHCTDFIWGIGKQGLQCMVCSFVVHKRCHEFVTFECPGAGKGPQTD</sequence>
<dbReference type="InterPro" id="IPR020454">
    <property type="entry name" value="DAG/PE-bd"/>
</dbReference>
<dbReference type="PRINTS" id="PR00008">
    <property type="entry name" value="DAGPEDOMAIN"/>
</dbReference>
<dbReference type="Pfam" id="PF00130">
    <property type="entry name" value="C1_1"/>
    <property type="match status" value="1"/>
</dbReference>
<dbReference type="AlphaFoldDB" id="A0A8K1D5H0"/>
<keyword evidence="5" id="KW-1185">Reference proteome</keyword>
<dbReference type="GO" id="GO:0007200">
    <property type="term" value="P:phospholipase C-activating G protein-coupled receptor signaling pathway"/>
    <property type="evidence" value="ECO:0007669"/>
    <property type="project" value="TreeGrafter"/>
</dbReference>
<keyword evidence="1" id="KW-0479">Metal-binding</keyword>
<proteinExistence type="predicted"/>
<dbReference type="GO" id="GO:0005829">
    <property type="term" value="C:cytosol"/>
    <property type="evidence" value="ECO:0007669"/>
    <property type="project" value="TreeGrafter"/>
</dbReference>
<dbReference type="SMART" id="SM00109">
    <property type="entry name" value="C1"/>
    <property type="match status" value="1"/>
</dbReference>